<accession>A0AAV9QQ60</accession>
<feature type="region of interest" description="Disordered" evidence="1">
    <location>
        <begin position="137"/>
        <end position="167"/>
    </location>
</feature>
<evidence type="ECO:0000313" key="3">
    <source>
        <dbReference type="Proteomes" id="UP001311232"/>
    </source>
</evidence>
<organism evidence="2 3">
    <name type="scientific">Crenichthys baileyi</name>
    <name type="common">White River springfish</name>
    <dbReference type="NCBI Taxonomy" id="28760"/>
    <lineage>
        <taxon>Eukaryota</taxon>
        <taxon>Metazoa</taxon>
        <taxon>Chordata</taxon>
        <taxon>Craniata</taxon>
        <taxon>Vertebrata</taxon>
        <taxon>Euteleostomi</taxon>
        <taxon>Actinopterygii</taxon>
        <taxon>Neopterygii</taxon>
        <taxon>Teleostei</taxon>
        <taxon>Neoteleostei</taxon>
        <taxon>Acanthomorphata</taxon>
        <taxon>Ovalentaria</taxon>
        <taxon>Atherinomorphae</taxon>
        <taxon>Cyprinodontiformes</taxon>
        <taxon>Goodeidae</taxon>
        <taxon>Crenichthys</taxon>
    </lineage>
</organism>
<dbReference type="EMBL" id="JAHHUM010002925">
    <property type="protein sequence ID" value="KAK5599626.1"/>
    <property type="molecule type" value="Genomic_DNA"/>
</dbReference>
<sequence length="272" mass="29264">MSRTCEGLRRGLKPLKMDGLSNRRAVTARCSCRTADGTAAPFLRIVLGTETRPRCSHCLLSLHFPSLRPTLTLCLSSLQCTPICLPQASAAFPSVSALLRRKGMAVLRPERAVSAAPNLCIFLLTAAAVSGAVRCDSGSLSRRSGEDQAFDAGGGERGSTADAGSSSRFRRATSWDKQMSLLSSSFVLKGDATHNQAMVHWTGENSSVSTPSTPFRPVPIRWLPSIIPSLFVTFQHPSAQLNLSAHPQEQLIVLAVTDCCWSRRNTAGFYAS</sequence>
<gene>
    <name evidence="2" type="ORF">CRENBAI_018424</name>
</gene>
<dbReference type="AlphaFoldDB" id="A0AAV9QQ60"/>
<keyword evidence="3" id="KW-1185">Reference proteome</keyword>
<evidence type="ECO:0000313" key="2">
    <source>
        <dbReference type="EMBL" id="KAK5599626.1"/>
    </source>
</evidence>
<name>A0AAV9QQ60_9TELE</name>
<proteinExistence type="predicted"/>
<evidence type="ECO:0000256" key="1">
    <source>
        <dbReference type="SAM" id="MobiDB-lite"/>
    </source>
</evidence>
<dbReference type="Proteomes" id="UP001311232">
    <property type="component" value="Unassembled WGS sequence"/>
</dbReference>
<feature type="non-terminal residue" evidence="2">
    <location>
        <position position="272"/>
    </location>
</feature>
<reference evidence="2 3" key="1">
    <citation type="submission" date="2021-06" db="EMBL/GenBank/DDBJ databases">
        <authorList>
            <person name="Palmer J.M."/>
        </authorList>
    </citation>
    <scope>NUCLEOTIDE SEQUENCE [LARGE SCALE GENOMIC DNA]</scope>
    <source>
        <strain evidence="2 3">MEX-2019</strain>
        <tissue evidence="2">Muscle</tissue>
    </source>
</reference>
<comment type="caution">
    <text evidence="2">The sequence shown here is derived from an EMBL/GenBank/DDBJ whole genome shotgun (WGS) entry which is preliminary data.</text>
</comment>
<protein>
    <submittedName>
        <fullName evidence="2">Uncharacterized protein</fullName>
    </submittedName>
</protein>